<dbReference type="FunCoup" id="A0A7I4CC97">
    <property type="interactions" value="1196"/>
</dbReference>
<dbReference type="RefSeq" id="XP_024360830.1">
    <property type="nucleotide sequence ID" value="XM_024505062.2"/>
</dbReference>
<reference evidence="2 3" key="2">
    <citation type="journal article" date="2018" name="Plant J.">
        <title>The Physcomitrella patens chromosome-scale assembly reveals moss genome structure and evolution.</title>
        <authorList>
            <person name="Lang D."/>
            <person name="Ullrich K.K."/>
            <person name="Murat F."/>
            <person name="Fuchs J."/>
            <person name="Jenkins J."/>
            <person name="Haas F.B."/>
            <person name="Piednoel M."/>
            <person name="Gundlach H."/>
            <person name="Van Bel M."/>
            <person name="Meyberg R."/>
            <person name="Vives C."/>
            <person name="Morata J."/>
            <person name="Symeonidi A."/>
            <person name="Hiss M."/>
            <person name="Muchero W."/>
            <person name="Kamisugi Y."/>
            <person name="Saleh O."/>
            <person name="Blanc G."/>
            <person name="Decker E.L."/>
            <person name="van Gessel N."/>
            <person name="Grimwood J."/>
            <person name="Hayes R.D."/>
            <person name="Graham S.W."/>
            <person name="Gunter L.E."/>
            <person name="McDaniel S.F."/>
            <person name="Hoernstein S.N.W."/>
            <person name="Larsson A."/>
            <person name="Li F.W."/>
            <person name="Perroud P.F."/>
            <person name="Phillips J."/>
            <person name="Ranjan P."/>
            <person name="Rokshar D.S."/>
            <person name="Rothfels C.J."/>
            <person name="Schneider L."/>
            <person name="Shu S."/>
            <person name="Stevenson D.W."/>
            <person name="Thummler F."/>
            <person name="Tillich M."/>
            <person name="Villarreal Aguilar J.C."/>
            <person name="Widiez T."/>
            <person name="Wong G.K."/>
            <person name="Wymore A."/>
            <person name="Zhang Y."/>
            <person name="Zimmer A.D."/>
            <person name="Quatrano R.S."/>
            <person name="Mayer K.F.X."/>
            <person name="Goodstein D."/>
            <person name="Casacuberta J.M."/>
            <person name="Vandepoele K."/>
            <person name="Reski R."/>
            <person name="Cuming A.C."/>
            <person name="Tuskan G.A."/>
            <person name="Maumus F."/>
            <person name="Salse J."/>
            <person name="Schmutz J."/>
            <person name="Rensing S.A."/>
        </authorList>
    </citation>
    <scope>NUCLEOTIDE SEQUENCE [LARGE SCALE GENOMIC DNA]</scope>
    <source>
        <strain evidence="2 3">cv. Gransden 2004</strain>
    </source>
</reference>
<dbReference type="Gramene" id="Pp3c22_15610V3.5">
    <property type="protein sequence ID" value="Pp3c22_15610V3.5"/>
    <property type="gene ID" value="Pp3c22_15610"/>
</dbReference>
<dbReference type="GO" id="GO:0006048">
    <property type="term" value="P:UDP-N-acetylglucosamine biosynthetic process"/>
    <property type="evidence" value="ECO:0000318"/>
    <property type="project" value="GO_Central"/>
</dbReference>
<dbReference type="AlphaFoldDB" id="A0A7I4CC97"/>
<dbReference type="Gramene" id="Pp3c22_15610V3.6">
    <property type="protein sequence ID" value="Pp3c22_15610V3.6"/>
    <property type="gene ID" value="Pp3c22_15610"/>
</dbReference>
<dbReference type="EnsemblPlants" id="Pp3c22_15610V3.6">
    <property type="protein sequence ID" value="Pp3c22_15610V3.6"/>
    <property type="gene ID" value="Pp3c22_15610"/>
</dbReference>
<dbReference type="InterPro" id="IPR057388">
    <property type="entry name" value="Hexapep_UGP3_C"/>
</dbReference>
<dbReference type="EMBL" id="ABEU02000022">
    <property type="status" value="NOT_ANNOTATED_CDS"/>
    <property type="molecule type" value="Genomic_DNA"/>
</dbReference>
<reference evidence="2" key="3">
    <citation type="submission" date="2020-12" db="UniProtKB">
        <authorList>
            <consortium name="EnsemblPlants"/>
        </authorList>
    </citation>
    <scope>IDENTIFICATION</scope>
</reference>
<dbReference type="GeneID" id="112275077"/>
<accession>A0A7I4CC97</accession>
<dbReference type="RefSeq" id="XP_024360826.1">
    <property type="nucleotide sequence ID" value="XM_024505058.2"/>
</dbReference>
<evidence type="ECO:0000259" key="1">
    <source>
        <dbReference type="Pfam" id="PF25441"/>
    </source>
</evidence>
<name>A0A7I4CC97_PHYPA</name>
<proteinExistence type="predicted"/>
<dbReference type="Gramene" id="Pp3c22_15610V3.3">
    <property type="protein sequence ID" value="Pp3c22_15610V3.3"/>
    <property type="gene ID" value="Pp3c22_15610"/>
</dbReference>
<evidence type="ECO:0000313" key="2">
    <source>
        <dbReference type="EnsemblPlants" id="Pp3c22_15610V3.5"/>
    </source>
</evidence>
<dbReference type="InterPro" id="IPR029044">
    <property type="entry name" value="Nucleotide-diphossugar_trans"/>
</dbReference>
<dbReference type="RefSeq" id="XP_024360831.1">
    <property type="nucleotide sequence ID" value="XM_024505063.2"/>
</dbReference>
<dbReference type="RefSeq" id="XP_024360829.1">
    <property type="nucleotide sequence ID" value="XM_024505061.2"/>
</dbReference>
<dbReference type="EnsemblPlants" id="Pp3c22_15610V3.7">
    <property type="protein sequence ID" value="Pp3c22_15610V3.7"/>
    <property type="gene ID" value="Pp3c22_15610"/>
</dbReference>
<dbReference type="RefSeq" id="XP_024360827.1">
    <property type="nucleotide sequence ID" value="XM_024505059.2"/>
</dbReference>
<dbReference type="InterPro" id="IPR039741">
    <property type="entry name" value="UDP-sugar_pyrophosphorylase"/>
</dbReference>
<dbReference type="KEGG" id="ppp:112275077"/>
<dbReference type="EnsemblPlants" id="Pp3c22_15610V3.5">
    <property type="protein sequence ID" value="Pp3c22_15610V3.5"/>
    <property type="gene ID" value="Pp3c22_15610"/>
</dbReference>
<gene>
    <name evidence="2" type="primary">LOC112275077</name>
</gene>
<dbReference type="GO" id="GO:0003977">
    <property type="term" value="F:UDP-N-acetylglucosamine diphosphorylase activity"/>
    <property type="evidence" value="ECO:0000318"/>
    <property type="project" value="GO_Central"/>
</dbReference>
<feature type="domain" description="UGP3-like C-terminal hexapeptide repeats" evidence="1">
    <location>
        <begin position="785"/>
        <end position="944"/>
    </location>
</feature>
<dbReference type="Gramene" id="Pp3c22_15610V3.4">
    <property type="protein sequence ID" value="Pp3c22_15610V3.4"/>
    <property type="gene ID" value="Pp3c22_15610"/>
</dbReference>
<dbReference type="OMA" id="QYGHRCG"/>
<dbReference type="SUPFAM" id="SSF53448">
    <property type="entry name" value="Nucleotide-diphospho-sugar transferases"/>
    <property type="match status" value="1"/>
</dbReference>
<dbReference type="PANTHER" id="PTHR11952:SF14">
    <property type="entry name" value="UTP--GLUCOSE-1-PHOSPHATE URIDYLYLTRANSFERASE 3, CHLOROPLASTIC"/>
    <property type="match status" value="1"/>
</dbReference>
<reference evidence="2 3" key="1">
    <citation type="journal article" date="2008" name="Science">
        <title>The Physcomitrella genome reveals evolutionary insights into the conquest of land by plants.</title>
        <authorList>
            <person name="Rensing S."/>
            <person name="Lang D."/>
            <person name="Zimmer A."/>
            <person name="Terry A."/>
            <person name="Salamov A."/>
            <person name="Shapiro H."/>
            <person name="Nishiyama T."/>
            <person name="Perroud P.-F."/>
            <person name="Lindquist E."/>
            <person name="Kamisugi Y."/>
            <person name="Tanahashi T."/>
            <person name="Sakakibara K."/>
            <person name="Fujita T."/>
            <person name="Oishi K."/>
            <person name="Shin-I T."/>
            <person name="Kuroki Y."/>
            <person name="Toyoda A."/>
            <person name="Suzuki Y."/>
            <person name="Hashimoto A."/>
            <person name="Yamaguchi K."/>
            <person name="Sugano A."/>
            <person name="Kohara Y."/>
            <person name="Fujiyama A."/>
            <person name="Anterola A."/>
            <person name="Aoki S."/>
            <person name="Ashton N."/>
            <person name="Barbazuk W.B."/>
            <person name="Barker E."/>
            <person name="Bennetzen J."/>
            <person name="Bezanilla M."/>
            <person name="Blankenship R."/>
            <person name="Cho S.H."/>
            <person name="Dutcher S."/>
            <person name="Estelle M."/>
            <person name="Fawcett J.A."/>
            <person name="Gundlach H."/>
            <person name="Hanada K."/>
            <person name="Heyl A."/>
            <person name="Hicks K.A."/>
            <person name="Hugh J."/>
            <person name="Lohr M."/>
            <person name="Mayer K."/>
            <person name="Melkozernov A."/>
            <person name="Murata T."/>
            <person name="Nelson D."/>
            <person name="Pils B."/>
            <person name="Prigge M."/>
            <person name="Reiss B."/>
            <person name="Renner T."/>
            <person name="Rombauts S."/>
            <person name="Rushton P."/>
            <person name="Sanderfoot A."/>
            <person name="Schween G."/>
            <person name="Shiu S.-H."/>
            <person name="Stueber K."/>
            <person name="Theodoulou F.L."/>
            <person name="Tu H."/>
            <person name="Van de Peer Y."/>
            <person name="Verrier P.J."/>
            <person name="Waters E."/>
            <person name="Wood A."/>
            <person name="Yang L."/>
            <person name="Cove D."/>
            <person name="Cuming A."/>
            <person name="Hasebe M."/>
            <person name="Lucas S."/>
            <person name="Mishler D.B."/>
            <person name="Reski R."/>
            <person name="Grigoriev I."/>
            <person name="Quatrano R.S."/>
            <person name="Boore J.L."/>
        </authorList>
    </citation>
    <scope>NUCLEOTIDE SEQUENCE [LARGE SCALE GENOMIC DNA]</scope>
    <source>
        <strain evidence="2 3">cv. Gransden 2004</strain>
    </source>
</reference>
<protein>
    <recommendedName>
        <fullName evidence="1">UGP3-like C-terminal hexapeptide repeats domain-containing protein</fullName>
    </recommendedName>
</protein>
<dbReference type="PANTHER" id="PTHR11952">
    <property type="entry name" value="UDP- GLUCOSE PYROPHOSPHORYLASE"/>
    <property type="match status" value="1"/>
</dbReference>
<dbReference type="OrthoDB" id="2020092at2759"/>
<keyword evidence="3" id="KW-1185">Reference proteome</keyword>
<sequence length="947" mass="103926">MEVSSMGILAREPLPPCMSVLCGETLGGVASRLRGGGHSIHRKGQVKSQGIRGEHVAWDESSSKNTWGLQTRVPNEPQMVPQTGSRHMLHALSTASVVRPVEEARSLDTWRLDEELRELKSLRKSLQCAASFEEKMSIVDRNRRVRALFGGYGRSGIYVNPVVDLAMRVLNGKDLFLLKCMVASGQDHVLDIPPDLLAAFFDSHEAGHSHVSPVSHEQPSGNPVKSAFSMLANFIKSWDKSSDVPVFISPGDLIPFMTESKHSTDMEHDKALSGGSTAAVARFTESMNYLVRILERMEKFYDSIGGIIGYQVAALELIKASELEADKSNPQWTRRGAVGAGQLKKRFSVPHGPDLAKDHKYANQAASWGLEGLPDMAEIYPLGGAGDRLGLVDEVTGECLPVAMLPYCGRTLLEGLIRDLQGREYLHYKVHGVQSITPIAIMTSSAKKNNERVHALCENLGWFGRGKQNFRLFEQPLVPTVAAADARWMVSDPLTAVLKPGGHGVIWKLASDEGVFQWLSGLGRKAAIVRQISNPMAGVDTTLLALSGIGLKHNKKFGFASCRRNVGAAEGVNVLTEQRNGDGSWEYAITCIEYTEFSKLGIADVPVSSGSLEAQYPANTNVLYVDLAAVERIASSRTAASLPGIIMNLKKPTVFYDQHGLKHSVQGGRIECTMQNIADSLVNRRSSIISPEEHDELDTYVIYNERRKVTSSAKRRRKPNDASLHQTPDGSFLDVTRNAYDLLRSCGVVMPEMSGNHCYVDTGPPFIALLHPALGPVWDVTRQKIKGGSIAERSELQLEIAEFSWRDVELSGSLLVQATNAMGSVQEGIVQYGIGCGRCRLHGVHIRNKGVDWDGKSNVYWQHQVHRHEALEIILHGNAEFEAFDVVLEGSHRFEVPDGHCMRVTSGASGLSYMTTPLAGEAANTGTWFWQYEVDIVGQFVLNMVES</sequence>
<organism evidence="2 3">
    <name type="scientific">Physcomitrium patens</name>
    <name type="common">Spreading-leaved earth moss</name>
    <name type="synonym">Physcomitrella patens</name>
    <dbReference type="NCBI Taxonomy" id="3218"/>
    <lineage>
        <taxon>Eukaryota</taxon>
        <taxon>Viridiplantae</taxon>
        <taxon>Streptophyta</taxon>
        <taxon>Embryophyta</taxon>
        <taxon>Bryophyta</taxon>
        <taxon>Bryophytina</taxon>
        <taxon>Bryopsida</taxon>
        <taxon>Funariidae</taxon>
        <taxon>Funariales</taxon>
        <taxon>Funariaceae</taxon>
        <taxon>Physcomitrium</taxon>
    </lineage>
</organism>
<dbReference type="EnsemblPlants" id="Pp3c22_15610V3.4">
    <property type="protein sequence ID" value="Pp3c22_15610V3.4"/>
    <property type="gene ID" value="Pp3c22_15610"/>
</dbReference>
<dbReference type="Gene3D" id="3.90.550.10">
    <property type="entry name" value="Spore Coat Polysaccharide Biosynthesis Protein SpsA, Chain A"/>
    <property type="match status" value="1"/>
</dbReference>
<dbReference type="Pfam" id="PF25441">
    <property type="entry name" value="Hexapep_UGP3_C"/>
    <property type="match status" value="1"/>
</dbReference>
<dbReference type="Proteomes" id="UP000006727">
    <property type="component" value="Chromosome 22"/>
</dbReference>
<dbReference type="Gramene" id="Pp3c22_15610V3.7">
    <property type="protein sequence ID" value="Pp3c22_15610V3.7"/>
    <property type="gene ID" value="Pp3c22_15610"/>
</dbReference>
<evidence type="ECO:0000313" key="3">
    <source>
        <dbReference type="Proteomes" id="UP000006727"/>
    </source>
</evidence>
<dbReference type="EnsemblPlants" id="Pp3c22_15610V3.3">
    <property type="protein sequence ID" value="Pp3c22_15610V3.3"/>
    <property type="gene ID" value="Pp3c22_15610"/>
</dbReference>